<evidence type="ECO:0000256" key="1">
    <source>
        <dbReference type="SAM" id="Phobius"/>
    </source>
</evidence>
<evidence type="ECO:0000259" key="2">
    <source>
        <dbReference type="Pfam" id="PF18203"/>
    </source>
</evidence>
<dbReference type="Pfam" id="PF18203">
    <property type="entry name" value="IPTL-CTERM"/>
    <property type="match status" value="1"/>
</dbReference>
<keyword evidence="1" id="KW-1133">Transmembrane helix</keyword>
<feature type="domain" description="IPTL-CTERM protein sorting" evidence="2">
    <location>
        <begin position="223"/>
        <end position="248"/>
    </location>
</feature>
<dbReference type="Proteomes" id="UP001359886">
    <property type="component" value="Unassembled WGS sequence"/>
</dbReference>
<name>A0AAW9R6S3_9GAMM</name>
<dbReference type="EMBL" id="JAZHOG010000001">
    <property type="protein sequence ID" value="MEJ8566552.1"/>
    <property type="molecule type" value="Genomic_DNA"/>
</dbReference>
<evidence type="ECO:0000313" key="4">
    <source>
        <dbReference type="Proteomes" id="UP001359886"/>
    </source>
</evidence>
<dbReference type="NCBIfam" id="TIGR04174">
    <property type="entry name" value="IPTL_CTERM"/>
    <property type="match status" value="1"/>
</dbReference>
<dbReference type="RefSeq" id="WP_354693869.1">
    <property type="nucleotide sequence ID" value="NZ_JAZHOG010000001.1"/>
</dbReference>
<protein>
    <submittedName>
        <fullName evidence="3">IPTL-CTERM sorting domain-containing protein</fullName>
    </submittedName>
</protein>
<reference evidence="3 4" key="1">
    <citation type="submission" date="2024-02" db="EMBL/GenBank/DDBJ databases">
        <title>A novel Wenzhouxiangellaceae bacterium, isolated from coastal sediments.</title>
        <authorList>
            <person name="Du Z.-J."/>
            <person name="Ye Y.-Q."/>
            <person name="Zhang X.-Y."/>
        </authorList>
    </citation>
    <scope>NUCLEOTIDE SEQUENCE [LARGE SCALE GENOMIC DNA]</scope>
    <source>
        <strain evidence="3 4">CH-27</strain>
    </source>
</reference>
<comment type="caution">
    <text evidence="3">The sequence shown here is derived from an EMBL/GenBank/DDBJ whole genome shotgun (WGS) entry which is preliminary data.</text>
</comment>
<dbReference type="AlphaFoldDB" id="A0AAW9R6S3"/>
<dbReference type="InterPro" id="IPR026442">
    <property type="entry name" value="IPTL_CTERM"/>
</dbReference>
<feature type="transmembrane region" description="Helical" evidence="1">
    <location>
        <begin position="229"/>
        <end position="246"/>
    </location>
</feature>
<keyword evidence="1" id="KW-0812">Transmembrane</keyword>
<organism evidence="3 4">
    <name type="scientific">Elongatibacter sediminis</name>
    <dbReference type="NCBI Taxonomy" id="3119006"/>
    <lineage>
        <taxon>Bacteria</taxon>
        <taxon>Pseudomonadati</taxon>
        <taxon>Pseudomonadota</taxon>
        <taxon>Gammaproteobacteria</taxon>
        <taxon>Chromatiales</taxon>
        <taxon>Wenzhouxiangellaceae</taxon>
        <taxon>Elongatibacter</taxon>
    </lineage>
</organism>
<accession>A0AAW9R6S3</accession>
<keyword evidence="1" id="KW-0472">Membrane</keyword>
<proteinExistence type="predicted"/>
<sequence>MTISCNTGLPLEQSKNITEAEGVEFVVTEFDDGELDCVITEDGATGYDAEYDDGTTTSATSCEYLDVTHGDELTCEITNAPSPVDVVIEKNWVFEGSNDPQGIDQRYDLTLWCDAEIVDGYNIFDPNQEAPAENGPGCGLIIVKQESGQLIGPIHNWCKTFYGEGPDGFNAQVIPEYPDSHCFVEERVYDDAVEVDNGCQNLVVSAGQGASCTITNTVFFEGIPTLSEYGMAILVLLMLGVGLVGFRRFA</sequence>
<keyword evidence="4" id="KW-1185">Reference proteome</keyword>
<gene>
    <name evidence="3" type="ORF">V3330_02835</name>
</gene>
<evidence type="ECO:0000313" key="3">
    <source>
        <dbReference type="EMBL" id="MEJ8566552.1"/>
    </source>
</evidence>